<dbReference type="EMBL" id="JAPFCC010000001">
    <property type="protein sequence ID" value="MCW7552762.1"/>
    <property type="molecule type" value="Genomic_DNA"/>
</dbReference>
<dbReference type="RefSeq" id="WP_262567685.1">
    <property type="nucleotide sequence ID" value="NZ_JAPFCC010000001.1"/>
</dbReference>
<reference evidence="1 2" key="1">
    <citation type="submission" date="2022-10" db="EMBL/GenBank/DDBJ databases">
        <title>High-quality genome sequences of two octocoral-associated bacteria, Endozoicomonas euniceicola EF212 and Endozoicomonas gorgoniicola PS125.</title>
        <authorList>
            <person name="Chiou Y.-J."/>
            <person name="Chen Y.-H."/>
        </authorList>
    </citation>
    <scope>NUCLEOTIDE SEQUENCE [LARGE SCALE GENOMIC DNA]</scope>
    <source>
        <strain evidence="1 2">PS125</strain>
    </source>
</reference>
<evidence type="ECO:0000313" key="1">
    <source>
        <dbReference type="EMBL" id="MCW7552762.1"/>
    </source>
</evidence>
<protein>
    <submittedName>
        <fullName evidence="1">Uncharacterized protein</fullName>
    </submittedName>
</protein>
<accession>A0ABT3MTR7</accession>
<evidence type="ECO:0000313" key="2">
    <source>
        <dbReference type="Proteomes" id="UP001209854"/>
    </source>
</evidence>
<dbReference type="Proteomes" id="UP001209854">
    <property type="component" value="Unassembled WGS sequence"/>
</dbReference>
<comment type="caution">
    <text evidence="1">The sequence shown here is derived from an EMBL/GenBank/DDBJ whole genome shotgun (WGS) entry which is preliminary data.</text>
</comment>
<gene>
    <name evidence="1" type="ORF">NX722_08925</name>
</gene>
<sequence>MLLSQKIRLLESLGVIDWLQNDKENDRFRVVINGLADYFFYDSDYYDFMPFCWSEEIIDHFRESGYDVDWYSFLSGEFARDIEKYSTKDIYYNVSTLDYKYEYEDAKQLIIEFVREWCANCRQRFLQEIKKT</sequence>
<keyword evidence="2" id="KW-1185">Reference proteome</keyword>
<organism evidence="1 2">
    <name type="scientific">Endozoicomonas gorgoniicola</name>
    <dbReference type="NCBI Taxonomy" id="1234144"/>
    <lineage>
        <taxon>Bacteria</taxon>
        <taxon>Pseudomonadati</taxon>
        <taxon>Pseudomonadota</taxon>
        <taxon>Gammaproteobacteria</taxon>
        <taxon>Oceanospirillales</taxon>
        <taxon>Endozoicomonadaceae</taxon>
        <taxon>Endozoicomonas</taxon>
    </lineage>
</organism>
<proteinExistence type="predicted"/>
<name>A0ABT3MTR7_9GAMM</name>